<feature type="compositionally biased region" description="Low complexity" evidence="3">
    <location>
        <begin position="778"/>
        <end position="789"/>
    </location>
</feature>
<evidence type="ECO:0000259" key="5">
    <source>
        <dbReference type="Pfam" id="PF22972"/>
    </source>
</evidence>
<dbReference type="PANTHER" id="PTHR23318:SF0">
    <property type="entry name" value="SERINE_THREONINE-PROTEIN PHOSPHATASE 4 REGULATORY SUBUNIT 3"/>
    <property type="match status" value="1"/>
</dbReference>
<feature type="region of interest" description="Disordered" evidence="3">
    <location>
        <begin position="711"/>
        <end position="742"/>
    </location>
</feature>
<dbReference type="AlphaFoldDB" id="A0A0G2GQI0"/>
<reference evidence="6 7" key="1">
    <citation type="submission" date="2015-05" db="EMBL/GenBank/DDBJ databases">
        <title>Distinctive expansion of gene families associated with plant cell wall degradation and secondary metabolism in the genomes of grapevine trunk pathogens.</title>
        <authorList>
            <person name="Lawrence D.P."/>
            <person name="Travadon R."/>
            <person name="Rolshausen P.E."/>
            <person name="Baumgartner K."/>
        </authorList>
    </citation>
    <scope>NUCLEOTIDE SEQUENCE [LARGE SCALE GENOMIC DNA]</scope>
    <source>
        <strain evidence="6">UCRPC4</strain>
    </source>
</reference>
<name>A0A0G2GQI0_PHACM</name>
<gene>
    <name evidence="6" type="ORF">UCRPC4_g01694</name>
</gene>
<dbReference type="Pfam" id="PF04802">
    <property type="entry name" value="PP4R3"/>
    <property type="match status" value="1"/>
</dbReference>
<accession>A0A0G2GQI0</accession>
<evidence type="ECO:0000256" key="1">
    <source>
        <dbReference type="ARBA" id="ARBA00004123"/>
    </source>
</evidence>
<dbReference type="GO" id="GO:0005654">
    <property type="term" value="C:nucleoplasm"/>
    <property type="evidence" value="ECO:0007669"/>
    <property type="project" value="TreeGrafter"/>
</dbReference>
<evidence type="ECO:0000259" key="4">
    <source>
        <dbReference type="Pfam" id="PF04802"/>
    </source>
</evidence>
<feature type="domain" description="Serine/threonine-protein phosphatase 4 regulatory subunit 3-like central" evidence="4">
    <location>
        <begin position="141"/>
        <end position="647"/>
    </location>
</feature>
<evidence type="ECO:0000256" key="2">
    <source>
        <dbReference type="ARBA" id="ARBA00023242"/>
    </source>
</evidence>
<feature type="region of interest" description="Disordered" evidence="3">
    <location>
        <begin position="758"/>
        <end position="880"/>
    </location>
</feature>
<dbReference type="SUPFAM" id="SSF50729">
    <property type="entry name" value="PH domain-like"/>
    <property type="match status" value="1"/>
</dbReference>
<evidence type="ECO:0000313" key="6">
    <source>
        <dbReference type="EMBL" id="KKY25623.1"/>
    </source>
</evidence>
<dbReference type="EMBL" id="LCWF01000040">
    <property type="protein sequence ID" value="KKY25623.1"/>
    <property type="molecule type" value="Genomic_DNA"/>
</dbReference>
<feature type="compositionally biased region" description="Low complexity" evidence="3">
    <location>
        <begin position="818"/>
        <end position="827"/>
    </location>
</feature>
<proteinExistence type="predicted"/>
<feature type="domain" description="PP4R3 EVH1-like" evidence="5">
    <location>
        <begin position="11"/>
        <end position="108"/>
    </location>
</feature>
<comment type="subcellular location">
    <subcellularLocation>
        <location evidence="1">Nucleus</location>
    </subcellularLocation>
</comment>
<comment type="caution">
    <text evidence="6">The sequence shown here is derived from an EMBL/GenBank/DDBJ whole genome shotgun (WGS) entry which is preliminary data.</text>
</comment>
<dbReference type="InterPro" id="IPR055236">
    <property type="entry name" value="EVH1_PP4R3"/>
</dbReference>
<dbReference type="InterPro" id="IPR051137">
    <property type="entry name" value="PP4R3-like"/>
</dbReference>
<organism evidence="6 7">
    <name type="scientific">Phaeomoniella chlamydospora</name>
    <name type="common">Phaeoacremonium chlamydosporum</name>
    <dbReference type="NCBI Taxonomy" id="158046"/>
    <lineage>
        <taxon>Eukaryota</taxon>
        <taxon>Fungi</taxon>
        <taxon>Dikarya</taxon>
        <taxon>Ascomycota</taxon>
        <taxon>Pezizomycotina</taxon>
        <taxon>Eurotiomycetes</taxon>
        <taxon>Chaetothyriomycetidae</taxon>
        <taxon>Phaeomoniellales</taxon>
        <taxon>Phaeomoniellaceae</taxon>
        <taxon>Phaeomoniella</taxon>
    </lineage>
</organism>
<evidence type="ECO:0000256" key="3">
    <source>
        <dbReference type="SAM" id="MobiDB-lite"/>
    </source>
</evidence>
<dbReference type="GO" id="GO:0006974">
    <property type="term" value="P:DNA damage response"/>
    <property type="evidence" value="ECO:0007669"/>
    <property type="project" value="TreeGrafter"/>
</dbReference>
<protein>
    <submittedName>
        <fullName evidence="6">Uncharacterized protein</fullName>
    </submittedName>
</protein>
<dbReference type="InterPro" id="IPR006887">
    <property type="entry name" value="P4R3-like_central_dom"/>
</dbReference>
<sequence>MAQQVPQANDRKRVKVYELRENDWYDRGTGFCTGQVINDEPKILVESEDQPDRMLLETRIVKDDSYQKQQDTLIVWTEPNGTDMALSFQEAEGCAAIWGFLSEVQQHLNALAGPDDYPSDDAMEFGHAIGLPPPELGNLPDIEKLMRAASTNPNGRDHLSKFIIRDDYIKKLIPLVEMAEDLESLIDLHRLCNIMKSLILLNDNAIIEHAVADDIILGVVGALEYDPDFPTHKANHRQYLSDVNRFREVVPIKDPLIRQKIRQTWRLQYLKDVVLARILDDPTFSVLNSLIFFNQVDIVTHLQSNQAFLKELFAVFDIKNTDIKRKEDAVQFLHQCAAIAKNLQAPARAQLFANFINHGLFLVIAFAIKHPNPSMRTTGIDILVALLDHDPVIMRGYMLKAIRDKRTPLTDTLIELLHAETDLGVKNQLADAIKILLDPQAPVGDHLGRSGSEGFLSKLNRPSVDPNQQASEQFAQDHFDRSCRKLFNPLRALESRLSMTNFTYQEVSLHSHLLEILTYFVRQHSMRSRHFVLSENLAPRAAQLLCVPQKPLKLVALKFFRTCISLQDQFYASQITQNNTFELILGIVIETMPRDNLLNSACLELFEFIKRENIKPIITHVVERYREKLESITYVDTFQNLIIRYEQMIAYNPETDTSLFSQEEETSPQTNANGHRWQGLKEMDADQEEYFNTSDDEDDERPQQLVEFNAARTPEGGLFEKQPDLNGATSPLVKPLVDYPDDDEEDITEMRAAPPMIENQSDAAALTEEPPAQRKLQPSSEVSSVTPPERLSEKRRREEDEDEDELGKLSTGIKRRSSNASNSSTSSLRRKTGMMGMTKKENKSQSPDDNGRKKISVHLQSSKGENAASDGGQDDSGTGA</sequence>
<keyword evidence="2" id="KW-0539">Nucleus</keyword>
<dbReference type="OrthoDB" id="27483at2759"/>
<keyword evidence="7" id="KW-1185">Reference proteome</keyword>
<dbReference type="PANTHER" id="PTHR23318">
    <property type="entry name" value="ATP SYNTHASE GAMMA-RELATED"/>
    <property type="match status" value="1"/>
</dbReference>
<reference evidence="6 7" key="2">
    <citation type="submission" date="2015-05" db="EMBL/GenBank/DDBJ databases">
        <authorList>
            <person name="Morales-Cruz A."/>
            <person name="Amrine K.C."/>
            <person name="Cantu D."/>
        </authorList>
    </citation>
    <scope>NUCLEOTIDE SEQUENCE [LARGE SCALE GENOMIC DNA]</scope>
    <source>
        <strain evidence="6">UCRPC4</strain>
    </source>
</reference>
<dbReference type="Pfam" id="PF22972">
    <property type="entry name" value="EVH1_PP4R3"/>
    <property type="match status" value="1"/>
</dbReference>
<evidence type="ECO:0000313" key="7">
    <source>
        <dbReference type="Proteomes" id="UP000053317"/>
    </source>
</evidence>
<dbReference type="Proteomes" id="UP000053317">
    <property type="component" value="Unassembled WGS sequence"/>
</dbReference>
<dbReference type="GO" id="GO:0030289">
    <property type="term" value="C:protein phosphatase 4 complex"/>
    <property type="evidence" value="ECO:0007669"/>
    <property type="project" value="TreeGrafter"/>
</dbReference>
<dbReference type="Gene3D" id="2.30.29.30">
    <property type="entry name" value="Pleckstrin-homology domain (PH domain)/Phosphotyrosine-binding domain (PTB)"/>
    <property type="match status" value="1"/>
</dbReference>
<dbReference type="InterPro" id="IPR011993">
    <property type="entry name" value="PH-like_dom_sf"/>
</dbReference>
<dbReference type="SUPFAM" id="SSF48371">
    <property type="entry name" value="ARM repeat"/>
    <property type="match status" value="1"/>
</dbReference>
<dbReference type="InterPro" id="IPR016024">
    <property type="entry name" value="ARM-type_fold"/>
</dbReference>
<dbReference type="GO" id="GO:0072542">
    <property type="term" value="F:protein phosphatase activator activity"/>
    <property type="evidence" value="ECO:0007669"/>
    <property type="project" value="TreeGrafter"/>
</dbReference>